<evidence type="ECO:0000256" key="1">
    <source>
        <dbReference type="SAM" id="MobiDB-lite"/>
    </source>
</evidence>
<dbReference type="AlphaFoldDB" id="A0A9N7YJB6"/>
<dbReference type="EMBL" id="CADEAL010000993">
    <property type="protein sequence ID" value="CAB1427743.1"/>
    <property type="molecule type" value="Genomic_DNA"/>
</dbReference>
<gene>
    <name evidence="2" type="ORF">PLEPLA_LOCUS15685</name>
</gene>
<evidence type="ECO:0000313" key="3">
    <source>
        <dbReference type="Proteomes" id="UP001153269"/>
    </source>
</evidence>
<evidence type="ECO:0000313" key="2">
    <source>
        <dbReference type="EMBL" id="CAB1427743.1"/>
    </source>
</evidence>
<proteinExistence type="predicted"/>
<protein>
    <submittedName>
        <fullName evidence="2">Uncharacterized protein</fullName>
    </submittedName>
</protein>
<dbReference type="Proteomes" id="UP001153269">
    <property type="component" value="Unassembled WGS sequence"/>
</dbReference>
<keyword evidence="3" id="KW-1185">Reference proteome</keyword>
<organism evidence="2 3">
    <name type="scientific">Pleuronectes platessa</name>
    <name type="common">European plaice</name>
    <dbReference type="NCBI Taxonomy" id="8262"/>
    <lineage>
        <taxon>Eukaryota</taxon>
        <taxon>Metazoa</taxon>
        <taxon>Chordata</taxon>
        <taxon>Craniata</taxon>
        <taxon>Vertebrata</taxon>
        <taxon>Euteleostomi</taxon>
        <taxon>Actinopterygii</taxon>
        <taxon>Neopterygii</taxon>
        <taxon>Teleostei</taxon>
        <taxon>Neoteleostei</taxon>
        <taxon>Acanthomorphata</taxon>
        <taxon>Carangaria</taxon>
        <taxon>Pleuronectiformes</taxon>
        <taxon>Pleuronectoidei</taxon>
        <taxon>Pleuronectidae</taxon>
        <taxon>Pleuronectes</taxon>
    </lineage>
</organism>
<feature type="compositionally biased region" description="Low complexity" evidence="1">
    <location>
        <begin position="44"/>
        <end position="71"/>
    </location>
</feature>
<name>A0A9N7YJB6_PLEPL</name>
<reference evidence="2" key="1">
    <citation type="submission" date="2020-03" db="EMBL/GenBank/DDBJ databases">
        <authorList>
            <person name="Weist P."/>
        </authorList>
    </citation>
    <scope>NUCLEOTIDE SEQUENCE</scope>
</reference>
<comment type="caution">
    <text evidence="2">The sequence shown here is derived from an EMBL/GenBank/DDBJ whole genome shotgun (WGS) entry which is preliminary data.</text>
</comment>
<sequence>MAAPPSNHRDSVHLTVSKTCRAEEEAHTVGHTAATSSAAHPESPSKVMSVSSSSSSSSSLRLPPLPLSSRSQTHVDAPPYATGVESRLGLSGATTNGPLFEMPAKFPKDS</sequence>
<feature type="region of interest" description="Disordered" evidence="1">
    <location>
        <begin position="1"/>
        <end position="110"/>
    </location>
</feature>
<accession>A0A9N7YJB6</accession>